<dbReference type="Pfam" id="PF05241">
    <property type="entry name" value="EBP"/>
    <property type="match status" value="1"/>
</dbReference>
<evidence type="ECO:0000256" key="2">
    <source>
        <dbReference type="ARBA" id="ARBA00009096"/>
    </source>
</evidence>
<comment type="similarity">
    <text evidence="2">Belongs to the TMEM97/sigma-2 receptor family.</text>
</comment>
<dbReference type="PANTHER" id="PTHR31204">
    <property type="entry name" value="SIGMA INTRACELLULAR RECEPTOR 2"/>
    <property type="match status" value="1"/>
</dbReference>
<evidence type="ECO:0000256" key="4">
    <source>
        <dbReference type="ARBA" id="ARBA00022824"/>
    </source>
</evidence>
<keyword evidence="6 7" id="KW-0472">Membrane</keyword>
<evidence type="ECO:0000256" key="6">
    <source>
        <dbReference type="ARBA" id="ARBA00023136"/>
    </source>
</evidence>
<comment type="caution">
    <text evidence="9">The sequence shown here is derived from an EMBL/GenBank/DDBJ whole genome shotgun (WGS) entry which is preliminary data.</text>
</comment>
<accession>A0A9W7FUC3</accession>
<evidence type="ECO:0000313" key="10">
    <source>
        <dbReference type="Proteomes" id="UP001165122"/>
    </source>
</evidence>
<dbReference type="PIRSF" id="PIRSF031032">
    <property type="entry name" value="TMP_97_prd"/>
    <property type="match status" value="1"/>
</dbReference>
<name>A0A9W7FUC3_9STRA</name>
<evidence type="ECO:0000256" key="7">
    <source>
        <dbReference type="PIRNR" id="PIRNR031032"/>
    </source>
</evidence>
<dbReference type="InterPro" id="IPR051987">
    <property type="entry name" value="Sigma-2_receptor-like"/>
</dbReference>
<keyword evidence="5 7" id="KW-1133">Transmembrane helix</keyword>
<keyword evidence="10" id="KW-1185">Reference proteome</keyword>
<dbReference type="InterPro" id="IPR016964">
    <property type="entry name" value="Sigma2_recept"/>
</dbReference>
<feature type="domain" description="EXPERA" evidence="8">
    <location>
        <begin position="5"/>
        <end position="147"/>
    </location>
</feature>
<feature type="transmembrane region" description="Helical" evidence="7">
    <location>
        <begin position="64"/>
        <end position="84"/>
    </location>
</feature>
<keyword evidence="3 7" id="KW-0812">Transmembrane</keyword>
<evidence type="ECO:0000259" key="8">
    <source>
        <dbReference type="PROSITE" id="PS51751"/>
    </source>
</evidence>
<dbReference type="Proteomes" id="UP001165122">
    <property type="component" value="Unassembled WGS sequence"/>
</dbReference>
<evidence type="ECO:0000256" key="3">
    <source>
        <dbReference type="ARBA" id="ARBA00022692"/>
    </source>
</evidence>
<protein>
    <recommendedName>
        <fullName evidence="8">EXPERA domain-containing protein</fullName>
    </recommendedName>
</protein>
<keyword evidence="4" id="KW-0256">Endoplasmic reticulum</keyword>
<dbReference type="OrthoDB" id="37223at2759"/>
<dbReference type="EMBL" id="BRXW01000332">
    <property type="protein sequence ID" value="GMI18418.1"/>
    <property type="molecule type" value="Genomic_DNA"/>
</dbReference>
<feature type="transmembrane region" description="Helical" evidence="7">
    <location>
        <begin position="7"/>
        <end position="29"/>
    </location>
</feature>
<dbReference type="PANTHER" id="PTHR31204:SF1">
    <property type="entry name" value="SIGMA INTRACELLULAR RECEPTOR 2"/>
    <property type="match status" value="1"/>
</dbReference>
<evidence type="ECO:0000313" key="9">
    <source>
        <dbReference type="EMBL" id="GMI18418.1"/>
    </source>
</evidence>
<evidence type="ECO:0000256" key="1">
    <source>
        <dbReference type="ARBA" id="ARBA00004477"/>
    </source>
</evidence>
<comment type="subcellular location">
    <subcellularLocation>
        <location evidence="1">Endoplasmic reticulum membrane</location>
        <topology evidence="1">Multi-pass membrane protein</topology>
    </subcellularLocation>
</comment>
<organism evidence="9 10">
    <name type="scientific">Triparma laevis f. longispina</name>
    <dbReference type="NCBI Taxonomy" id="1714387"/>
    <lineage>
        <taxon>Eukaryota</taxon>
        <taxon>Sar</taxon>
        <taxon>Stramenopiles</taxon>
        <taxon>Ochrophyta</taxon>
        <taxon>Bolidophyceae</taxon>
        <taxon>Parmales</taxon>
        <taxon>Triparmaceae</taxon>
        <taxon>Triparma</taxon>
    </lineage>
</organism>
<dbReference type="InterPro" id="IPR033118">
    <property type="entry name" value="EXPERA"/>
</dbReference>
<dbReference type="GO" id="GO:0005789">
    <property type="term" value="C:endoplasmic reticulum membrane"/>
    <property type="evidence" value="ECO:0007669"/>
    <property type="project" value="UniProtKB-SubCell"/>
</dbReference>
<reference evidence="10" key="1">
    <citation type="journal article" date="2023" name="Commun. Biol.">
        <title>Genome analysis of Parmales, the sister group of diatoms, reveals the evolutionary specialization of diatoms from phago-mixotrophs to photoautotrophs.</title>
        <authorList>
            <person name="Ban H."/>
            <person name="Sato S."/>
            <person name="Yoshikawa S."/>
            <person name="Yamada K."/>
            <person name="Nakamura Y."/>
            <person name="Ichinomiya M."/>
            <person name="Sato N."/>
            <person name="Blanc-Mathieu R."/>
            <person name="Endo H."/>
            <person name="Kuwata A."/>
            <person name="Ogata H."/>
        </authorList>
    </citation>
    <scope>NUCLEOTIDE SEQUENCE [LARGE SCALE GENOMIC DNA]</scope>
    <source>
        <strain evidence="10">NIES 3700</strain>
    </source>
</reference>
<proteinExistence type="inferred from homology"/>
<dbReference type="AlphaFoldDB" id="A0A9W7FUC3"/>
<evidence type="ECO:0000256" key="5">
    <source>
        <dbReference type="ARBA" id="ARBA00022989"/>
    </source>
</evidence>
<sequence length="178" mass="20404">MNSVLRIVFLGFFISHIPITMLVDGQALFGQHYPATLTELFSWYTSTYKDVLMDKALTPPWAKGMMYCELFFQLPFFFYATASLLSKNEGVRIPGIVYGSHTATTLIPILMYIWCFPEDVSPFLTQSDKIVLFLFYLPYLLIPLLFMFVCVFNETLFGEGGGMDRIGRQHATIKAKLY</sequence>
<feature type="transmembrane region" description="Helical" evidence="7">
    <location>
        <begin position="134"/>
        <end position="156"/>
    </location>
</feature>
<feature type="transmembrane region" description="Helical" evidence="7">
    <location>
        <begin position="96"/>
        <end position="114"/>
    </location>
</feature>
<gene>
    <name evidence="9" type="ORF">TrLO_g15687</name>
</gene>
<dbReference type="PROSITE" id="PS51751">
    <property type="entry name" value="EXPERA"/>
    <property type="match status" value="1"/>
</dbReference>